<evidence type="ECO:0000313" key="2">
    <source>
        <dbReference type="Proteomes" id="UP000286045"/>
    </source>
</evidence>
<keyword evidence="2" id="KW-1185">Reference proteome</keyword>
<dbReference type="AlphaFoldDB" id="A0A439D8U7"/>
<accession>A0A439D8U7</accession>
<comment type="caution">
    <text evidence="1">The sequence shown here is derived from an EMBL/GenBank/DDBJ whole genome shotgun (WGS) entry which is preliminary data.</text>
</comment>
<protein>
    <submittedName>
        <fullName evidence="1">Uncharacterized protein</fullName>
    </submittedName>
</protein>
<proteinExistence type="predicted"/>
<dbReference type="EMBL" id="RYZI01000100">
    <property type="protein sequence ID" value="RWA10822.1"/>
    <property type="molecule type" value="Genomic_DNA"/>
</dbReference>
<gene>
    <name evidence="1" type="ORF">EKO27_g4298</name>
</gene>
<sequence>MEFQGCESIFEPILGFPPNLELGSQYLLCGISVLTEPQSAWSPTTKPEIDEAHITWWHHRGKPTTKDTDGSKNYRVWAIVVGEPQAGDADAIKPGTYLLVHGECGRRTPGKIGINYCWTHEKQGYQVYEEIHNLSLGPGSRLTGLNFGDSMEDFLRKLRKAGGTDGEESWKQLVDDILEGKKQGIRAAWRNFVEQPGTGRSVMTNPTLAN</sequence>
<dbReference type="Proteomes" id="UP000286045">
    <property type="component" value="Unassembled WGS sequence"/>
</dbReference>
<name>A0A439D8U7_9PEZI</name>
<organism evidence="1 2">
    <name type="scientific">Xylaria grammica</name>
    <dbReference type="NCBI Taxonomy" id="363999"/>
    <lineage>
        <taxon>Eukaryota</taxon>
        <taxon>Fungi</taxon>
        <taxon>Dikarya</taxon>
        <taxon>Ascomycota</taxon>
        <taxon>Pezizomycotina</taxon>
        <taxon>Sordariomycetes</taxon>
        <taxon>Xylariomycetidae</taxon>
        <taxon>Xylariales</taxon>
        <taxon>Xylariaceae</taxon>
        <taxon>Xylaria</taxon>
    </lineage>
</organism>
<reference evidence="1 2" key="1">
    <citation type="submission" date="2018-12" db="EMBL/GenBank/DDBJ databases">
        <title>Draft genome sequence of Xylaria grammica IHI A82.</title>
        <authorList>
            <person name="Buettner E."/>
            <person name="Kellner H."/>
        </authorList>
    </citation>
    <scope>NUCLEOTIDE SEQUENCE [LARGE SCALE GENOMIC DNA]</scope>
    <source>
        <strain evidence="1 2">IHI A82</strain>
    </source>
</reference>
<evidence type="ECO:0000313" key="1">
    <source>
        <dbReference type="EMBL" id="RWA10822.1"/>
    </source>
</evidence>